<keyword evidence="3" id="KW-1185">Reference proteome</keyword>
<feature type="domain" description="DUF7882" evidence="1">
    <location>
        <begin position="1"/>
        <end position="92"/>
    </location>
</feature>
<name>A0ABU0R819_9MICO</name>
<gene>
    <name evidence="2" type="ORF">QFZ26_000906</name>
</gene>
<dbReference type="RefSeq" id="WP_307039711.1">
    <property type="nucleotide sequence ID" value="NZ_JAUSYY010000001.1"/>
</dbReference>
<sequence>MAQFIYDDTRGAQFDDRVLAHLQVVMLNKLRRRESFAFSWEEPRGLVSIWVHPSVALQFIYSGNRPPSLNRAWLELLADSANSTGGLHTLPEPPPDATLET</sequence>
<evidence type="ECO:0000313" key="2">
    <source>
        <dbReference type="EMBL" id="MDQ0893351.1"/>
    </source>
</evidence>
<accession>A0ABU0R819</accession>
<dbReference type="EMBL" id="JAUSYY010000001">
    <property type="protein sequence ID" value="MDQ0893351.1"/>
    <property type="molecule type" value="Genomic_DNA"/>
</dbReference>
<evidence type="ECO:0000313" key="3">
    <source>
        <dbReference type="Proteomes" id="UP001239083"/>
    </source>
</evidence>
<comment type="caution">
    <text evidence="2">The sequence shown here is derived from an EMBL/GenBank/DDBJ whole genome shotgun (WGS) entry which is preliminary data.</text>
</comment>
<dbReference type="InterPro" id="IPR057204">
    <property type="entry name" value="DUF7882"/>
</dbReference>
<dbReference type="Proteomes" id="UP001239083">
    <property type="component" value="Unassembled WGS sequence"/>
</dbReference>
<proteinExistence type="predicted"/>
<evidence type="ECO:0000259" key="1">
    <source>
        <dbReference type="Pfam" id="PF25355"/>
    </source>
</evidence>
<reference evidence="2 3" key="1">
    <citation type="submission" date="2023-07" db="EMBL/GenBank/DDBJ databases">
        <title>Comparative genomics of wheat-associated soil bacteria to identify genetic determinants of phenazine resistance.</title>
        <authorList>
            <person name="Mouncey N."/>
        </authorList>
    </citation>
    <scope>NUCLEOTIDE SEQUENCE [LARGE SCALE GENOMIC DNA]</scope>
    <source>
        <strain evidence="2 3">V3I3</strain>
    </source>
</reference>
<protein>
    <recommendedName>
        <fullName evidence="1">DUF7882 domain-containing protein</fullName>
    </recommendedName>
</protein>
<dbReference type="Pfam" id="PF25355">
    <property type="entry name" value="DUF7882"/>
    <property type="match status" value="1"/>
</dbReference>
<organism evidence="2 3">
    <name type="scientific">Agromyces ramosus</name>
    <dbReference type="NCBI Taxonomy" id="33879"/>
    <lineage>
        <taxon>Bacteria</taxon>
        <taxon>Bacillati</taxon>
        <taxon>Actinomycetota</taxon>
        <taxon>Actinomycetes</taxon>
        <taxon>Micrococcales</taxon>
        <taxon>Microbacteriaceae</taxon>
        <taxon>Agromyces</taxon>
    </lineage>
</organism>